<dbReference type="SUPFAM" id="SSF52317">
    <property type="entry name" value="Class I glutamine amidotransferase-like"/>
    <property type="match status" value="1"/>
</dbReference>
<organism evidence="7">
    <name type="scientific">viral metagenome</name>
    <dbReference type="NCBI Taxonomy" id="1070528"/>
    <lineage>
        <taxon>unclassified sequences</taxon>
        <taxon>metagenomes</taxon>
        <taxon>organismal metagenomes</taxon>
    </lineage>
</organism>
<keyword evidence="6" id="KW-0378">Hydrolase</keyword>
<evidence type="ECO:0000256" key="1">
    <source>
        <dbReference type="ARBA" id="ARBA00004239"/>
    </source>
</evidence>
<evidence type="ECO:0000256" key="2">
    <source>
        <dbReference type="ARBA" id="ARBA00011083"/>
    </source>
</evidence>
<comment type="subcellular location">
    <subcellularLocation>
        <location evidence="1">Secreted</location>
        <location evidence="1">Extracellular space</location>
    </subcellularLocation>
</comment>
<dbReference type="GO" id="GO:0005576">
    <property type="term" value="C:extracellular region"/>
    <property type="evidence" value="ECO:0007669"/>
    <property type="project" value="UniProtKB-SubCell"/>
</dbReference>
<dbReference type="AlphaFoldDB" id="A0A6C0B8G2"/>
<dbReference type="InterPro" id="IPR011697">
    <property type="entry name" value="Peptidase_C26"/>
</dbReference>
<dbReference type="PANTHER" id="PTHR11315">
    <property type="entry name" value="PROTEASE FAMILY C26 GAMMA-GLUTAMYL HYDROLASE"/>
    <property type="match status" value="1"/>
</dbReference>
<name>A0A6C0B8G2_9ZZZZ</name>
<evidence type="ECO:0000256" key="5">
    <source>
        <dbReference type="ARBA" id="ARBA00022729"/>
    </source>
</evidence>
<dbReference type="Gene3D" id="3.40.50.880">
    <property type="match status" value="1"/>
</dbReference>
<dbReference type="Pfam" id="PF07722">
    <property type="entry name" value="Peptidase_C26"/>
    <property type="match status" value="1"/>
</dbReference>
<dbReference type="EMBL" id="MN739098">
    <property type="protein sequence ID" value="QHS88527.1"/>
    <property type="molecule type" value="Genomic_DNA"/>
</dbReference>
<dbReference type="PROSITE" id="PS51273">
    <property type="entry name" value="GATASE_TYPE_1"/>
    <property type="match status" value="1"/>
</dbReference>
<evidence type="ECO:0000256" key="4">
    <source>
        <dbReference type="ARBA" id="ARBA00022525"/>
    </source>
</evidence>
<keyword evidence="5" id="KW-0732">Signal</keyword>
<evidence type="ECO:0000256" key="6">
    <source>
        <dbReference type="ARBA" id="ARBA00022801"/>
    </source>
</evidence>
<dbReference type="PROSITE" id="PS51275">
    <property type="entry name" value="PEPTIDASE_C26_GGH"/>
    <property type="match status" value="1"/>
</dbReference>
<dbReference type="GO" id="GO:0046900">
    <property type="term" value="P:tetrahydrofolylpolyglutamate metabolic process"/>
    <property type="evidence" value="ECO:0007669"/>
    <property type="project" value="TreeGrafter"/>
</dbReference>
<dbReference type="InterPro" id="IPR015527">
    <property type="entry name" value="Pept_C26_g-glut_hydrolase"/>
</dbReference>
<dbReference type="GO" id="GO:0034722">
    <property type="term" value="F:gamma-glutamyl-peptidase activity"/>
    <property type="evidence" value="ECO:0007669"/>
    <property type="project" value="UniProtKB-EC"/>
</dbReference>
<dbReference type="EC" id="3.4.19.9" evidence="3"/>
<dbReference type="InterPro" id="IPR029062">
    <property type="entry name" value="Class_I_gatase-like"/>
</dbReference>
<dbReference type="GO" id="GO:0005773">
    <property type="term" value="C:vacuole"/>
    <property type="evidence" value="ECO:0007669"/>
    <property type="project" value="TreeGrafter"/>
</dbReference>
<dbReference type="PANTHER" id="PTHR11315:SF0">
    <property type="entry name" value="FOLATE GAMMA-GLUTAMYL HYDROLASE"/>
    <property type="match status" value="1"/>
</dbReference>
<proteinExistence type="inferred from homology"/>
<evidence type="ECO:0000313" key="7">
    <source>
        <dbReference type="EMBL" id="QHS88527.1"/>
    </source>
</evidence>
<comment type="similarity">
    <text evidence="2">Belongs to the peptidase C26 family.</text>
</comment>
<protein>
    <recommendedName>
        <fullName evidence="3">folate gamma-glutamyl hydrolase</fullName>
        <ecNumber evidence="3">3.4.19.9</ecNumber>
    </recommendedName>
</protein>
<keyword evidence="4" id="KW-0964">Secreted</keyword>
<reference evidence="7" key="1">
    <citation type="journal article" date="2020" name="Nature">
        <title>Giant virus diversity and host interactions through global metagenomics.</title>
        <authorList>
            <person name="Schulz F."/>
            <person name="Roux S."/>
            <person name="Paez-Espino D."/>
            <person name="Jungbluth S."/>
            <person name="Walsh D.A."/>
            <person name="Denef V.J."/>
            <person name="McMahon K.D."/>
            <person name="Konstantinidis K.T."/>
            <person name="Eloe-Fadrosh E.A."/>
            <person name="Kyrpides N.C."/>
            <person name="Woyke T."/>
        </authorList>
    </citation>
    <scope>NUCLEOTIDE SEQUENCE</scope>
    <source>
        <strain evidence="7">GVMAG-M-3300010158-55</strain>
    </source>
</reference>
<accession>A0A6C0B8G2</accession>
<sequence length="252" mass="29744">MIGIITAPNLKQHIECEHSYMKIAYLHWIEMSGDQAILIPYDIKEKELDVLLSRIQGVVWVGGAIENSKFHTHKQYTTLINTLFYCYQYATKENDKGNYYPLWGTCLGFDFLLMFANHMKSLKESLIPFPLHGSYPCTFTSTDTKLKKWFPSQLKEQMKKQPCVFHNHIYGNRTVPDTVDIVSMHHDFINMIEFKQYPFYGVQFHPEQPHSELGIQVSRQFSLFFKNECNKNKNKWKWKLSDFKKKEGIKLI</sequence>
<evidence type="ECO:0000256" key="3">
    <source>
        <dbReference type="ARBA" id="ARBA00012886"/>
    </source>
</evidence>